<feature type="compositionally biased region" description="Low complexity" evidence="1">
    <location>
        <begin position="232"/>
        <end position="248"/>
    </location>
</feature>
<comment type="caution">
    <text evidence="3">The sequence shown here is derived from an EMBL/GenBank/DDBJ whole genome shotgun (WGS) entry which is preliminary data.</text>
</comment>
<feature type="region of interest" description="Disordered" evidence="1">
    <location>
        <begin position="1"/>
        <end position="31"/>
    </location>
</feature>
<dbReference type="PANTHER" id="PTHR13336">
    <property type="entry name" value="OVARIAN CARCINOMA IMMUNOREACTIVE ANTIGEN"/>
    <property type="match status" value="1"/>
</dbReference>
<gene>
    <name evidence="3" type="primary">OCIAD1</name>
    <name evidence="3" type="ORF">SK128_013135</name>
</gene>
<name>A0AAN8XER7_HALRR</name>
<reference evidence="3 4" key="1">
    <citation type="submission" date="2023-11" db="EMBL/GenBank/DDBJ databases">
        <title>Halocaridina rubra genome assembly.</title>
        <authorList>
            <person name="Smith C."/>
        </authorList>
    </citation>
    <scope>NUCLEOTIDE SEQUENCE [LARGE SCALE GENOMIC DNA]</scope>
    <source>
        <strain evidence="3">EP-1</strain>
        <tissue evidence="3">Whole</tissue>
    </source>
</reference>
<dbReference type="Pfam" id="PF07051">
    <property type="entry name" value="OCIA"/>
    <property type="match status" value="1"/>
</dbReference>
<organism evidence="3 4">
    <name type="scientific">Halocaridina rubra</name>
    <name type="common">Hawaiian red shrimp</name>
    <dbReference type="NCBI Taxonomy" id="373956"/>
    <lineage>
        <taxon>Eukaryota</taxon>
        <taxon>Metazoa</taxon>
        <taxon>Ecdysozoa</taxon>
        <taxon>Arthropoda</taxon>
        <taxon>Crustacea</taxon>
        <taxon>Multicrustacea</taxon>
        <taxon>Malacostraca</taxon>
        <taxon>Eumalacostraca</taxon>
        <taxon>Eucarida</taxon>
        <taxon>Decapoda</taxon>
        <taxon>Pleocyemata</taxon>
        <taxon>Caridea</taxon>
        <taxon>Atyoidea</taxon>
        <taxon>Atyidae</taxon>
        <taxon>Halocaridina</taxon>
    </lineage>
</organism>
<feature type="compositionally biased region" description="Basic and acidic residues" evidence="1">
    <location>
        <begin position="161"/>
        <end position="180"/>
    </location>
</feature>
<feature type="compositionally biased region" description="Low complexity" evidence="1">
    <location>
        <begin position="11"/>
        <end position="23"/>
    </location>
</feature>
<feature type="region of interest" description="Disordered" evidence="1">
    <location>
        <begin position="220"/>
        <end position="280"/>
    </location>
</feature>
<proteinExistence type="predicted"/>
<dbReference type="AlphaFoldDB" id="A0AAN8XER7"/>
<protein>
    <submittedName>
        <fullName evidence="3">Ovarian carcinoma immunoreactive antigen (OCIA)</fullName>
    </submittedName>
</protein>
<dbReference type="Proteomes" id="UP001381693">
    <property type="component" value="Unassembled WGS sequence"/>
</dbReference>
<dbReference type="PANTHER" id="PTHR13336:SF3">
    <property type="entry name" value="OCIA DOMAIN-CONTAINING PROTEIN 1"/>
    <property type="match status" value="1"/>
</dbReference>
<accession>A0AAN8XER7</accession>
<feature type="compositionally biased region" description="Pro residues" evidence="1">
    <location>
        <begin position="249"/>
        <end position="259"/>
    </location>
</feature>
<dbReference type="EMBL" id="JAXCGZ010003791">
    <property type="protein sequence ID" value="KAK7083190.1"/>
    <property type="molecule type" value="Genomic_DNA"/>
</dbReference>
<dbReference type="InterPro" id="IPR009764">
    <property type="entry name" value="OCIA_dom"/>
</dbReference>
<feature type="domain" description="OCIA" evidence="2">
    <location>
        <begin position="36"/>
        <end position="119"/>
    </location>
</feature>
<evidence type="ECO:0000259" key="2">
    <source>
        <dbReference type="Pfam" id="PF07051"/>
    </source>
</evidence>
<dbReference type="InterPro" id="IPR040187">
    <property type="entry name" value="OCAD1/2"/>
</dbReference>
<evidence type="ECO:0000313" key="4">
    <source>
        <dbReference type="Proteomes" id="UP001381693"/>
    </source>
</evidence>
<evidence type="ECO:0000256" key="1">
    <source>
        <dbReference type="SAM" id="MobiDB-lite"/>
    </source>
</evidence>
<keyword evidence="4" id="KW-1185">Reference proteome</keyword>
<dbReference type="GO" id="GO:0005768">
    <property type="term" value="C:endosome"/>
    <property type="evidence" value="ECO:0007669"/>
    <property type="project" value="TreeGrafter"/>
</dbReference>
<feature type="region of interest" description="Disordered" evidence="1">
    <location>
        <begin position="141"/>
        <end position="180"/>
    </location>
</feature>
<evidence type="ECO:0000313" key="3">
    <source>
        <dbReference type="EMBL" id="KAK7083190.1"/>
    </source>
</evidence>
<sequence>MSPTEYVSPAQGYPTPTQQGYPPTGSPTSEQQFKPVFNQEELRVLRECNLESFYYRCVPMAAALSAAAFFAMKRGVLKTSERFGYTPKILGASAVGYFLGKFSYQNACAEKLMRLPDSPVGEALRKRKGRVGFQESLNIEPGFSIAMPSPNSEPQHPRQPIYDDHRPDFHNEGLDDYERGVTDSLTPYTEIIPSNPQQSTTYEELRRQNREEYVQRLAEKYRRPVVDSPPESGVSNVTSSFSSQDSLSQPPPPPPPRPVSPAVRAPGTIRKNQYGDDIYE</sequence>